<dbReference type="Gene3D" id="1.20.120.330">
    <property type="entry name" value="Nucleotidyltransferases domain 2"/>
    <property type="match status" value="2"/>
</dbReference>
<comment type="cofactor">
    <cofactor evidence="7">
        <name>Mg(2+)</name>
        <dbReference type="ChEBI" id="CHEBI:18420"/>
    </cofactor>
</comment>
<organism evidence="10 11">
    <name type="scientific">Phytoactinopolyspora alkaliphila</name>
    <dbReference type="NCBI Taxonomy" id="1783498"/>
    <lineage>
        <taxon>Bacteria</taxon>
        <taxon>Bacillati</taxon>
        <taxon>Actinomycetota</taxon>
        <taxon>Actinomycetes</taxon>
        <taxon>Jiangellales</taxon>
        <taxon>Jiangellaceae</taxon>
        <taxon>Phytoactinopolyspora</taxon>
    </lineage>
</organism>
<dbReference type="Gene3D" id="3.30.460.10">
    <property type="entry name" value="Beta Polymerase, domain 2"/>
    <property type="match status" value="2"/>
</dbReference>
<dbReference type="CDD" id="cd05401">
    <property type="entry name" value="NT_GlnE_GlnD_like"/>
    <property type="match status" value="2"/>
</dbReference>
<accession>A0A6N9YNL5</accession>
<feature type="domain" description="PII-uridylyltransferase/Glutamine-synthetase adenylyltransferase" evidence="9">
    <location>
        <begin position="383"/>
        <end position="508"/>
    </location>
</feature>
<evidence type="ECO:0000259" key="8">
    <source>
        <dbReference type="Pfam" id="PF03710"/>
    </source>
</evidence>
<comment type="similarity">
    <text evidence="7">Belongs to the GlnE family.</text>
</comment>
<evidence type="ECO:0000256" key="7">
    <source>
        <dbReference type="HAMAP-Rule" id="MF_00802"/>
    </source>
</evidence>
<dbReference type="GO" id="GO:0000820">
    <property type="term" value="P:regulation of glutamine family amino acid metabolic process"/>
    <property type="evidence" value="ECO:0007669"/>
    <property type="project" value="UniProtKB-UniRule"/>
</dbReference>
<feature type="domain" description="PII-uridylyltransferase/Glutamine-synthetase adenylyltransferase" evidence="9">
    <location>
        <begin position="871"/>
        <end position="1013"/>
    </location>
</feature>
<comment type="function">
    <text evidence="7">Involved in the regulation of glutamine synthetase GlnA, a key enzyme in the process to assimilate ammonia. When cellular nitrogen levels are high, the C-terminal adenylyl transferase (AT) inactivates GlnA by covalent transfer of an adenylyl group from ATP to specific tyrosine residue of GlnA, thus reducing its activity. Conversely, when nitrogen levels are low, the N-terminal adenylyl removase (AR) activates GlnA by removing the adenylyl group by phosphorolysis, increasing its activity. The regulatory region of GlnE binds the signal transduction protein PII (GlnB) which indicates the nitrogen status of the cell.</text>
</comment>
<evidence type="ECO:0000256" key="3">
    <source>
        <dbReference type="ARBA" id="ARBA00022741"/>
    </source>
</evidence>
<evidence type="ECO:0000256" key="4">
    <source>
        <dbReference type="ARBA" id="ARBA00022840"/>
    </source>
</evidence>
<dbReference type="GO" id="GO:0005829">
    <property type="term" value="C:cytosol"/>
    <property type="evidence" value="ECO:0007669"/>
    <property type="project" value="TreeGrafter"/>
</dbReference>
<evidence type="ECO:0000256" key="2">
    <source>
        <dbReference type="ARBA" id="ARBA00022695"/>
    </source>
</evidence>
<dbReference type="EC" id="2.7.7.89" evidence="7"/>
<reference evidence="10 11" key="1">
    <citation type="submission" date="2020-02" db="EMBL/GenBank/DDBJ databases">
        <authorList>
            <person name="Li X.-J."/>
            <person name="Feng X.-M."/>
        </authorList>
    </citation>
    <scope>NUCLEOTIDE SEQUENCE [LARGE SCALE GENOMIC DNA]</scope>
    <source>
        <strain evidence="10 11">CGMCC 4.7225</strain>
    </source>
</reference>
<dbReference type="InterPro" id="IPR043519">
    <property type="entry name" value="NT_sf"/>
</dbReference>
<dbReference type="Proteomes" id="UP000469185">
    <property type="component" value="Unassembled WGS sequence"/>
</dbReference>
<dbReference type="Gene3D" id="1.20.120.1510">
    <property type="match status" value="1"/>
</dbReference>
<evidence type="ECO:0000256" key="1">
    <source>
        <dbReference type="ARBA" id="ARBA00022679"/>
    </source>
</evidence>
<proteinExistence type="inferred from homology"/>
<evidence type="ECO:0000313" key="11">
    <source>
        <dbReference type="Proteomes" id="UP000469185"/>
    </source>
</evidence>
<dbReference type="Pfam" id="PF08335">
    <property type="entry name" value="GlnD_UR_UTase"/>
    <property type="match status" value="2"/>
</dbReference>
<dbReference type="InterPro" id="IPR005190">
    <property type="entry name" value="GlnE_rpt_dom"/>
</dbReference>
<dbReference type="PANTHER" id="PTHR30621">
    <property type="entry name" value="GLUTAMINE SYNTHETASE ADENYLYLTRANSFERASE"/>
    <property type="match status" value="1"/>
</dbReference>
<dbReference type="GO" id="GO:0008882">
    <property type="term" value="F:[glutamate-ammonia-ligase] adenylyltransferase activity"/>
    <property type="evidence" value="ECO:0007669"/>
    <property type="project" value="UniProtKB-UniRule"/>
</dbReference>
<dbReference type="HAMAP" id="MF_00802">
    <property type="entry name" value="GlnE"/>
    <property type="match status" value="1"/>
</dbReference>
<dbReference type="RefSeq" id="WP_163819408.1">
    <property type="nucleotide sequence ID" value="NZ_JAAGOB010000007.1"/>
</dbReference>
<gene>
    <name evidence="7" type="primary">glnE</name>
    <name evidence="10" type="ORF">G1H11_15105</name>
</gene>
<keyword evidence="2 7" id="KW-0548">Nucleotidyltransferase</keyword>
<dbReference type="GO" id="GO:0047388">
    <property type="term" value="F:[glutamine synthetase]-adenylyl-L-tyrosine phosphorylase activity"/>
    <property type="evidence" value="ECO:0007669"/>
    <property type="project" value="UniProtKB-EC"/>
</dbReference>
<comment type="catalytic activity">
    <reaction evidence="7">
        <text>[glutamine synthetase]-L-tyrosine + ATP = [glutamine synthetase]-O(4)-(5'-adenylyl)-L-tyrosine + diphosphate</text>
        <dbReference type="Rhea" id="RHEA:18589"/>
        <dbReference type="Rhea" id="RHEA-COMP:10660"/>
        <dbReference type="Rhea" id="RHEA-COMP:10661"/>
        <dbReference type="ChEBI" id="CHEBI:30616"/>
        <dbReference type="ChEBI" id="CHEBI:33019"/>
        <dbReference type="ChEBI" id="CHEBI:46858"/>
        <dbReference type="ChEBI" id="CHEBI:83624"/>
        <dbReference type="EC" id="2.7.7.42"/>
    </reaction>
</comment>
<dbReference type="Pfam" id="PF03710">
    <property type="entry name" value="GlnE"/>
    <property type="match status" value="2"/>
</dbReference>
<dbReference type="NCBIfam" id="NF010707">
    <property type="entry name" value="PRK14109.1"/>
    <property type="match status" value="1"/>
</dbReference>
<dbReference type="SUPFAM" id="SSF81301">
    <property type="entry name" value="Nucleotidyltransferase"/>
    <property type="match status" value="2"/>
</dbReference>
<feature type="region of interest" description="Adenylyl transferase" evidence="7">
    <location>
        <begin position="520"/>
        <end position="1019"/>
    </location>
</feature>
<dbReference type="GO" id="GO:0000287">
    <property type="term" value="F:magnesium ion binding"/>
    <property type="evidence" value="ECO:0007669"/>
    <property type="project" value="UniProtKB-UniRule"/>
</dbReference>
<dbReference type="AlphaFoldDB" id="A0A6N9YNL5"/>
<evidence type="ECO:0000256" key="6">
    <source>
        <dbReference type="ARBA" id="ARBA00023268"/>
    </source>
</evidence>
<protein>
    <recommendedName>
        <fullName evidence="7">Bifunctional glutamine synthetase adenylyltransferase/adenylyl-removing enzyme</fullName>
    </recommendedName>
    <alternativeName>
        <fullName evidence="7">ATP:glutamine synthetase adenylyltransferase</fullName>
    </alternativeName>
    <alternativeName>
        <fullName evidence="7">ATase</fullName>
    </alternativeName>
    <domain>
        <recommendedName>
            <fullName evidence="7">Glutamine synthetase adenylyl-L-tyrosine phosphorylase</fullName>
            <ecNumber evidence="7">2.7.7.89</ecNumber>
        </recommendedName>
        <alternativeName>
            <fullName evidence="7">Adenylyl removase</fullName>
            <shortName evidence="7">AR</shortName>
            <shortName evidence="7">AT-N</shortName>
        </alternativeName>
    </domain>
    <domain>
        <recommendedName>
            <fullName evidence="7">Glutamine synthetase adenylyl transferase</fullName>
            <ecNumber evidence="7">2.7.7.42</ecNumber>
        </recommendedName>
        <alternativeName>
            <fullName evidence="7">Adenylyl transferase</fullName>
            <shortName evidence="7">AT</shortName>
            <shortName evidence="7">AT-C</shortName>
        </alternativeName>
    </domain>
</protein>
<keyword evidence="5 7" id="KW-0460">Magnesium</keyword>
<keyword evidence="11" id="KW-1185">Reference proteome</keyword>
<dbReference type="InterPro" id="IPR023057">
    <property type="entry name" value="GlnE"/>
</dbReference>
<feature type="region of interest" description="Adenylyl removase" evidence="7">
    <location>
        <begin position="1"/>
        <end position="512"/>
    </location>
</feature>
<evidence type="ECO:0000313" key="10">
    <source>
        <dbReference type="EMBL" id="NED96636.1"/>
    </source>
</evidence>
<dbReference type="GO" id="GO:0005524">
    <property type="term" value="F:ATP binding"/>
    <property type="evidence" value="ECO:0007669"/>
    <property type="project" value="UniProtKB-UniRule"/>
</dbReference>
<name>A0A6N9YNL5_9ACTN</name>
<dbReference type="EC" id="2.7.7.42" evidence="7"/>
<dbReference type="PANTHER" id="PTHR30621:SF0">
    <property type="entry name" value="BIFUNCTIONAL GLUTAMINE SYNTHETASE ADENYLYLTRANSFERASE_ADENYLYL-REMOVING ENZYME"/>
    <property type="match status" value="1"/>
</dbReference>
<sequence length="1019" mass="111397">MRQRRVSSRRGRFVAVYARPPRRSQSRVAELARSGFIDTEAAMRELDDPRLDVLGDQEELIAALAQVADPDLALRGLGRLLDAMGPGSDRDELLRALKGGTAQASRTLSVLGFSSTLADHLIRFPEQLRDLGDADPQERPDAAALRERMLRAVGADPVHEAPVAIGEHRDLLNALRIAYRRQLMSLAAVDLADGIEMPAVGAELAHLAGATLESALAISRAQLPDSAVPCRLAVIGMGKCGGRELNYVSDVDVLFVAESFDGADDDAALRTASLLATGAMRACSEHTAEGAIWPVDAALRPEGKAGPLARTLASYVRYYQDWAKTWEFQALLKARPVAGDRELGAAFVEQVGPMVWNASTRDNFVSDVQGMRRRVVSHIRPEEAERELKLGPGGLRDIEFAVQLLQLVHGRADDALHSGSTLEALAALTAGGYVGRDDGAVLDRAYCFLRTLEHRIQLRRLRRTHVVPQEEADLRVLGRSLGLRDAQDLTQRWRQEAREVRRLHEKLFYRPLLSAVAGLPGDGVRLSPEAALARLQALGYTDPRGALRHIEALTKGVSRRAAIQRTLLPVLLEWFADGPQPDTGLSGFRHISDALGESPWYLRLLRDDGAAAERMARVLASGRYATELMKRAPEAVSMLSGDAELVPRAREQLEAEVLTGMRRHDDPVEAIGVVRAMRRRELFRTAVADLVDQLPVREVGSALTGIAEATLAGALAAAVKAVETERRRPVPTRMAIISMGRLGGREMGYASDADVLFVHMPLPGASDEDATSAATAVANEMRRLLAIPSPEPAFTVDAALRPEGKAGPLVRTLASYAAYYDRWGEVWERQALLRAAGCCGDTELIRRFEALIDPLRWPSEGLSDAQVRAVRRMKARVEAERLPRGADRSTHLKLGPGGLSDVEWCAQLLQLRHAGRIERLRTTSTLDVFDIAVETGLLDDDDRQVLREAWCVASSIRNATVLVTGRASDSIPGDPEVLSAVSHVVGYGPGESTTFLDDYRRSARHARGVVERVFYDDPR</sequence>
<keyword evidence="4 7" id="KW-0067">ATP-binding</keyword>
<evidence type="ECO:0000256" key="5">
    <source>
        <dbReference type="ARBA" id="ARBA00022842"/>
    </source>
</evidence>
<comment type="catalytic activity">
    <reaction evidence="7">
        <text>[glutamine synthetase]-O(4)-(5'-adenylyl)-L-tyrosine + phosphate = [glutamine synthetase]-L-tyrosine + ADP</text>
        <dbReference type="Rhea" id="RHEA:43716"/>
        <dbReference type="Rhea" id="RHEA-COMP:10660"/>
        <dbReference type="Rhea" id="RHEA-COMP:10661"/>
        <dbReference type="ChEBI" id="CHEBI:43474"/>
        <dbReference type="ChEBI" id="CHEBI:46858"/>
        <dbReference type="ChEBI" id="CHEBI:83624"/>
        <dbReference type="ChEBI" id="CHEBI:456216"/>
        <dbReference type="EC" id="2.7.7.89"/>
    </reaction>
</comment>
<evidence type="ECO:0000259" key="9">
    <source>
        <dbReference type="Pfam" id="PF08335"/>
    </source>
</evidence>
<comment type="caution">
    <text evidence="10">The sequence shown here is derived from an EMBL/GenBank/DDBJ whole genome shotgun (WGS) entry which is preliminary data.</text>
</comment>
<keyword evidence="6 7" id="KW-0511">Multifunctional enzyme</keyword>
<feature type="domain" description="Glutamate-ammonia ligase adenylyltransferase repeated" evidence="8">
    <location>
        <begin position="107"/>
        <end position="349"/>
    </location>
</feature>
<keyword evidence="1 7" id="KW-0808">Transferase</keyword>
<dbReference type="EMBL" id="JAAGOB010000007">
    <property type="protein sequence ID" value="NED96636.1"/>
    <property type="molecule type" value="Genomic_DNA"/>
</dbReference>
<dbReference type="SUPFAM" id="SSF81593">
    <property type="entry name" value="Nucleotidyltransferase substrate binding subunit/domain"/>
    <property type="match status" value="2"/>
</dbReference>
<dbReference type="InterPro" id="IPR013546">
    <property type="entry name" value="PII_UdlTrfase/GS_AdlTrfase"/>
</dbReference>
<feature type="domain" description="Glutamate-ammonia ligase adenylyltransferase repeated" evidence="8">
    <location>
        <begin position="613"/>
        <end position="849"/>
    </location>
</feature>
<keyword evidence="3 7" id="KW-0547">Nucleotide-binding</keyword>